<evidence type="ECO:0000313" key="8">
    <source>
        <dbReference type="Proteomes" id="UP000031443"/>
    </source>
</evidence>
<evidence type="ECO:0000313" key="7">
    <source>
        <dbReference type="EMBL" id="EMP25217.1"/>
    </source>
</evidence>
<evidence type="ECO:0000256" key="1">
    <source>
        <dbReference type="ARBA" id="ARBA00000001"/>
    </source>
</evidence>
<dbReference type="Gene3D" id="3.40.630.10">
    <property type="entry name" value="Zn peptidases"/>
    <property type="match status" value="1"/>
</dbReference>
<dbReference type="Proteomes" id="UP000031443">
    <property type="component" value="Unassembled WGS sequence"/>
</dbReference>
<feature type="non-terminal residue" evidence="7">
    <location>
        <position position="1"/>
    </location>
</feature>
<dbReference type="InterPro" id="IPR007484">
    <property type="entry name" value="Peptidase_M28"/>
</dbReference>
<accession>M7BAG8</accession>
<evidence type="ECO:0000256" key="3">
    <source>
        <dbReference type="ARBA" id="ARBA00012012"/>
    </source>
</evidence>
<keyword evidence="8" id="KW-1185">Reference proteome</keyword>
<dbReference type="EMBL" id="KB593326">
    <property type="protein sequence ID" value="EMP25217.1"/>
    <property type="molecule type" value="Genomic_DNA"/>
</dbReference>
<dbReference type="Pfam" id="PF04389">
    <property type="entry name" value="Peptidase_M28"/>
    <property type="match status" value="1"/>
</dbReference>
<protein>
    <recommendedName>
        <fullName evidence="3">glutaminyl-peptide cyclotransferase</fullName>
        <ecNumber evidence="3">2.3.2.5</ecNumber>
    </recommendedName>
</protein>
<dbReference type="EC" id="2.3.2.5" evidence="3"/>
<evidence type="ECO:0000259" key="6">
    <source>
        <dbReference type="Pfam" id="PF04389"/>
    </source>
</evidence>
<keyword evidence="4 7" id="KW-0808">Transferase</keyword>
<dbReference type="GO" id="GO:0008270">
    <property type="term" value="F:zinc ion binding"/>
    <property type="evidence" value="ECO:0007669"/>
    <property type="project" value="TreeGrafter"/>
</dbReference>
<comment type="catalytic activity">
    <reaction evidence="1">
        <text>N-terminal L-glutaminyl-[peptide] = N-terminal 5-oxo-L-prolyl-[peptide] + NH4(+)</text>
        <dbReference type="Rhea" id="RHEA:23652"/>
        <dbReference type="Rhea" id="RHEA-COMP:11736"/>
        <dbReference type="Rhea" id="RHEA-COMP:11846"/>
        <dbReference type="ChEBI" id="CHEBI:28938"/>
        <dbReference type="ChEBI" id="CHEBI:64722"/>
        <dbReference type="ChEBI" id="CHEBI:87215"/>
        <dbReference type="EC" id="2.3.2.5"/>
    </reaction>
</comment>
<name>M7BAG8_CHEMY</name>
<evidence type="ECO:0000256" key="5">
    <source>
        <dbReference type="ARBA" id="ARBA00023315"/>
    </source>
</evidence>
<dbReference type="AlphaFoldDB" id="M7BAG8"/>
<comment type="similarity">
    <text evidence="2">Belongs to the glutaminyl-peptide cyclotransferase family.</text>
</comment>
<dbReference type="InterPro" id="IPR040234">
    <property type="entry name" value="QC/QCL"/>
</dbReference>
<organism evidence="7 8">
    <name type="scientific">Chelonia mydas</name>
    <name type="common">Green sea-turtle</name>
    <name type="synonym">Chelonia agassizi</name>
    <dbReference type="NCBI Taxonomy" id="8469"/>
    <lineage>
        <taxon>Eukaryota</taxon>
        <taxon>Metazoa</taxon>
        <taxon>Chordata</taxon>
        <taxon>Craniata</taxon>
        <taxon>Vertebrata</taxon>
        <taxon>Euteleostomi</taxon>
        <taxon>Archelosauria</taxon>
        <taxon>Testudinata</taxon>
        <taxon>Testudines</taxon>
        <taxon>Cryptodira</taxon>
        <taxon>Durocryptodira</taxon>
        <taxon>Americhelydia</taxon>
        <taxon>Chelonioidea</taxon>
        <taxon>Cheloniidae</taxon>
        <taxon>Chelonia</taxon>
    </lineage>
</organism>
<sequence length="51" mass="5811">LAAGVPVLHLITTPFPWVWHTMEDTEQNLHPPAVENLCKILAAFLAEYLWL</sequence>
<feature type="domain" description="Peptidase M28" evidence="6">
    <location>
        <begin position="2"/>
        <end position="44"/>
    </location>
</feature>
<keyword evidence="5" id="KW-0012">Acyltransferase</keyword>
<evidence type="ECO:0000256" key="4">
    <source>
        <dbReference type="ARBA" id="ARBA00022679"/>
    </source>
</evidence>
<dbReference type="PANTHER" id="PTHR12283">
    <property type="entry name" value="GLUTAMINYL-PEPTIDE CYCLOTRANSFERASE"/>
    <property type="match status" value="1"/>
</dbReference>
<dbReference type="GO" id="GO:0016603">
    <property type="term" value="F:glutaminyl-peptide cyclotransferase activity"/>
    <property type="evidence" value="ECO:0007669"/>
    <property type="project" value="UniProtKB-EC"/>
</dbReference>
<gene>
    <name evidence="7" type="ORF">UY3_17718</name>
</gene>
<evidence type="ECO:0000256" key="2">
    <source>
        <dbReference type="ARBA" id="ARBA00006014"/>
    </source>
</evidence>
<reference evidence="8" key="1">
    <citation type="journal article" date="2013" name="Nat. Genet.">
        <title>The draft genomes of soft-shell turtle and green sea turtle yield insights into the development and evolution of the turtle-specific body plan.</title>
        <authorList>
            <person name="Wang Z."/>
            <person name="Pascual-Anaya J."/>
            <person name="Zadissa A."/>
            <person name="Li W."/>
            <person name="Niimura Y."/>
            <person name="Huang Z."/>
            <person name="Li C."/>
            <person name="White S."/>
            <person name="Xiong Z."/>
            <person name="Fang D."/>
            <person name="Wang B."/>
            <person name="Ming Y."/>
            <person name="Chen Y."/>
            <person name="Zheng Y."/>
            <person name="Kuraku S."/>
            <person name="Pignatelli M."/>
            <person name="Herrero J."/>
            <person name="Beal K."/>
            <person name="Nozawa M."/>
            <person name="Li Q."/>
            <person name="Wang J."/>
            <person name="Zhang H."/>
            <person name="Yu L."/>
            <person name="Shigenobu S."/>
            <person name="Wang J."/>
            <person name="Liu J."/>
            <person name="Flicek P."/>
            <person name="Searle S."/>
            <person name="Wang J."/>
            <person name="Kuratani S."/>
            <person name="Yin Y."/>
            <person name="Aken B."/>
            <person name="Zhang G."/>
            <person name="Irie N."/>
        </authorList>
    </citation>
    <scope>NUCLEOTIDE SEQUENCE [LARGE SCALE GENOMIC DNA]</scope>
</reference>
<dbReference type="STRING" id="8469.M7BAG8"/>
<dbReference type="SUPFAM" id="SSF53187">
    <property type="entry name" value="Zn-dependent exopeptidases"/>
    <property type="match status" value="1"/>
</dbReference>
<proteinExistence type="inferred from homology"/>
<dbReference type="PANTHER" id="PTHR12283:SF3">
    <property type="entry name" value="GLUTAMINYL-PEPTIDE CYCLOTRANSFERASE-LIKE PROTEIN"/>
    <property type="match status" value="1"/>
</dbReference>